<evidence type="ECO:0000313" key="1">
    <source>
        <dbReference type="EMBL" id="TGY65886.1"/>
    </source>
</evidence>
<organism evidence="1 2">
    <name type="scientific">Dubosiella muris</name>
    <dbReference type="NCBI Taxonomy" id="3038133"/>
    <lineage>
        <taxon>Bacteria</taxon>
        <taxon>Bacillati</taxon>
        <taxon>Bacillota</taxon>
        <taxon>Erysipelotrichia</taxon>
        <taxon>Erysipelotrichales</taxon>
        <taxon>Erysipelotrichaceae</taxon>
        <taxon>Dubosiella</taxon>
    </lineage>
</organism>
<proteinExistence type="predicted"/>
<comment type="caution">
    <text evidence="1">The sequence shown here is derived from an EMBL/GenBank/DDBJ whole genome shotgun (WGS) entry which is preliminary data.</text>
</comment>
<dbReference type="EMBL" id="SRYG01000012">
    <property type="protein sequence ID" value="TGY65886.1"/>
    <property type="molecule type" value="Genomic_DNA"/>
</dbReference>
<sequence>MTEENKETISLTLEPEQEPVSRTLTEPALATPKQEVAEPLADVHIDTTQFSEQEMKMIEDFASKINIKDTNQIIQYGSAPQKKLADFSEKTLESVKTKDLGDVGDMLANVVIELKETDPKAEEKKGIFGFFNKGKNQLEAMKARYAKAETNVTKVAENLENQQIVLIKDNAMLDQMYQLNAQYFKELSMYILAGKKKLKETEQTDLPQAKQKAERSQLPEDAQAYQDLISFVDRFEKKLYDLELSRMISIQTAPQLRMLQSSNSVMIDKIQTTLVNTIPLWKNQLVLAFGLNHAKQAAKAQREVTDMTNELLKKNAESLHMASVETARETNRGIVDIETLQQTNEKLIQTFDEVMQIQKEGRQKRLQAESTMLDMENQLKKKMLEIRR</sequence>
<evidence type="ECO:0000313" key="2">
    <source>
        <dbReference type="Proteomes" id="UP000308836"/>
    </source>
</evidence>
<name>A0AC61R707_9FIRM</name>
<gene>
    <name evidence="1" type="ORF">E5336_06965</name>
</gene>
<reference evidence="1" key="1">
    <citation type="submission" date="2019-04" db="EMBL/GenBank/DDBJ databases">
        <title>Microbes associate with the intestines of laboratory mice.</title>
        <authorList>
            <person name="Navarre W."/>
            <person name="Wong E."/>
            <person name="Huang K."/>
            <person name="Tropini C."/>
            <person name="Ng K."/>
            <person name="Yu B."/>
        </authorList>
    </citation>
    <scope>NUCLEOTIDE SEQUENCE</scope>
    <source>
        <strain evidence="1">NM09_H32</strain>
    </source>
</reference>
<dbReference type="Proteomes" id="UP000308836">
    <property type="component" value="Unassembled WGS sequence"/>
</dbReference>
<protein>
    <submittedName>
        <fullName evidence="1">Toxic anion resistance protein</fullName>
    </submittedName>
</protein>
<accession>A0AC61R707</accession>
<keyword evidence="2" id="KW-1185">Reference proteome</keyword>